<proteinExistence type="predicted"/>
<dbReference type="KEGG" id="vg:26628182"/>
<dbReference type="RefSeq" id="YP_009201012.1">
    <property type="nucleotide sequence ID" value="NC_028827.1"/>
</dbReference>
<name>A0A0K1YA49_9CAUD</name>
<sequence>MRGPTMSVSLDKTRSSIARSIRAARWNERLRRNDLDALRRQLAIQAYRAAQAK</sequence>
<reference evidence="1 2" key="1">
    <citation type="submission" date="2015-06" db="EMBL/GenBank/DDBJ databases">
        <authorList>
            <person name="Johnson F."/>
            <person name="Tran D."/>
            <person name="Clark G.T."/>
            <person name="Lara A."/>
            <person name="Mehany M."/>
            <person name="Saenz O."/>
            <person name="Layton S.R."/>
            <person name="Bhuiyan S."/>
            <person name="Donegan-Quick R."/>
            <person name="Benjamin R.C."/>
            <person name="Hughes L.E."/>
            <person name="Bradley K.W."/>
            <person name="Asai D.J."/>
            <person name="Bowman C.A."/>
            <person name="Russell D.A."/>
            <person name="Pope W.H."/>
            <person name="Jacobs-Sera D."/>
            <person name="Hendrix R.W."/>
            <person name="Hatfull G.F."/>
        </authorList>
    </citation>
    <scope>NUCLEOTIDE SEQUENCE [LARGE SCALE GENOMIC DNA]</scope>
</reference>
<dbReference type="Proteomes" id="UP000201933">
    <property type="component" value="Segment"/>
</dbReference>
<gene>
    <name evidence="1" type="ORF">SEA_LANNISTER_72</name>
</gene>
<organism evidence="1 2">
    <name type="scientific">Streptomyces phage Lannister</name>
    <dbReference type="NCBI Taxonomy" id="1674927"/>
    <lineage>
        <taxon>Viruses</taxon>
        <taxon>Duplodnaviria</taxon>
        <taxon>Heunggongvirae</taxon>
        <taxon>Uroviricota</taxon>
        <taxon>Caudoviricetes</taxon>
        <taxon>Arquatrovirinae</taxon>
        <taxon>Likavirus</taxon>
        <taxon>Likavirus lannister</taxon>
    </lineage>
</organism>
<evidence type="ECO:0000313" key="1">
    <source>
        <dbReference type="EMBL" id="AKY03754.1"/>
    </source>
</evidence>
<dbReference type="EMBL" id="KT184391">
    <property type="protein sequence ID" value="AKY03754.1"/>
    <property type="molecule type" value="Genomic_DNA"/>
</dbReference>
<dbReference type="GeneID" id="26628182"/>
<accession>A0A0K1YA49</accession>
<evidence type="ECO:0000313" key="2">
    <source>
        <dbReference type="Proteomes" id="UP000201933"/>
    </source>
</evidence>
<protein>
    <submittedName>
        <fullName evidence="1">Uncharacterized protein</fullName>
    </submittedName>
</protein>
<keyword evidence="2" id="KW-1185">Reference proteome</keyword>